<dbReference type="EMBL" id="BAABAA010000034">
    <property type="protein sequence ID" value="GAA3601128.1"/>
    <property type="molecule type" value="Genomic_DNA"/>
</dbReference>
<name>A0ABP6ZDN1_9ACTN</name>
<evidence type="ECO:0000313" key="2">
    <source>
        <dbReference type="Proteomes" id="UP001501222"/>
    </source>
</evidence>
<reference evidence="2" key="1">
    <citation type="journal article" date="2019" name="Int. J. Syst. Evol. Microbiol.">
        <title>The Global Catalogue of Microorganisms (GCM) 10K type strain sequencing project: providing services to taxonomists for standard genome sequencing and annotation.</title>
        <authorList>
            <consortium name="The Broad Institute Genomics Platform"/>
            <consortium name="The Broad Institute Genome Sequencing Center for Infectious Disease"/>
            <person name="Wu L."/>
            <person name="Ma J."/>
        </authorList>
    </citation>
    <scope>NUCLEOTIDE SEQUENCE [LARGE SCALE GENOMIC DNA]</scope>
    <source>
        <strain evidence="2">JCM 16928</strain>
    </source>
</reference>
<dbReference type="InterPro" id="IPR048142">
    <property type="entry name" value="QRL_CxxC_CxxC"/>
</dbReference>
<dbReference type="Proteomes" id="UP001501222">
    <property type="component" value="Unassembled WGS sequence"/>
</dbReference>
<organism evidence="1 2">
    <name type="scientific">Kribbella ginsengisoli</name>
    <dbReference type="NCBI Taxonomy" id="363865"/>
    <lineage>
        <taxon>Bacteria</taxon>
        <taxon>Bacillati</taxon>
        <taxon>Actinomycetota</taxon>
        <taxon>Actinomycetes</taxon>
        <taxon>Propionibacteriales</taxon>
        <taxon>Kribbellaceae</taxon>
        <taxon>Kribbella</taxon>
    </lineage>
</organism>
<keyword evidence="2" id="KW-1185">Reference proteome</keyword>
<dbReference type="RefSeq" id="WP_344850704.1">
    <property type="nucleotide sequence ID" value="NZ_BAABAA010000034.1"/>
</dbReference>
<proteinExistence type="predicted"/>
<gene>
    <name evidence="1" type="ORF">GCM10022235_86300</name>
</gene>
<dbReference type="NCBIfam" id="NF041638">
    <property type="entry name" value="QRL_CxxC_CxxC"/>
    <property type="match status" value="1"/>
</dbReference>
<sequence>MRNQTFSRFPAFAQKQRVDLGDGRQFWAWLVNGVPTFPFRGAPSGLATVRQLAAMRLQPGNQEIQAQMLCTRYPRLAYLYRVDLAKPKRPATAAQLEALAKARAAALALRCWCPICQSTADHCISVREGRCGECVASGRTGPYVDVVAMWGAA</sequence>
<evidence type="ECO:0000313" key="1">
    <source>
        <dbReference type="EMBL" id="GAA3601128.1"/>
    </source>
</evidence>
<accession>A0ABP6ZDN1</accession>
<comment type="caution">
    <text evidence="1">The sequence shown here is derived from an EMBL/GenBank/DDBJ whole genome shotgun (WGS) entry which is preliminary data.</text>
</comment>
<protein>
    <submittedName>
        <fullName evidence="1">Uncharacterized protein</fullName>
    </submittedName>
</protein>